<comment type="caution">
    <text evidence="13">The sequence shown here is derived from an EMBL/GenBank/DDBJ whole genome shotgun (WGS) entry which is preliminary data.</text>
</comment>
<dbReference type="GO" id="GO:0006351">
    <property type="term" value="P:DNA-templated transcription"/>
    <property type="evidence" value="ECO:0007669"/>
    <property type="project" value="InterPro"/>
</dbReference>
<evidence type="ECO:0000256" key="4">
    <source>
        <dbReference type="ARBA" id="ARBA00022478"/>
    </source>
</evidence>
<reference evidence="13 14" key="1">
    <citation type="journal article" date="2016" name="Environ. Microbiol.">
        <title>Genomic resolution of a cold subsurface aquifer community provides metabolic insights for novel microbes adapted to high CO concentrations.</title>
        <authorList>
            <person name="Probst A.J."/>
            <person name="Castelle C.J."/>
            <person name="Singh A."/>
            <person name="Brown C.T."/>
            <person name="Anantharaman K."/>
            <person name="Sharon I."/>
            <person name="Hug L.A."/>
            <person name="Burstein D."/>
            <person name="Emerson J.B."/>
            <person name="Thomas B.C."/>
            <person name="Banfield J.F."/>
        </authorList>
    </citation>
    <scope>NUCLEOTIDE SEQUENCE [LARGE SCALE GENOMIC DNA]</scope>
    <source>
        <strain evidence="13">CG1_02_39_135</strain>
    </source>
</reference>
<dbReference type="AlphaFoldDB" id="A0A1J4Y004"/>
<dbReference type="InterPro" id="IPR011773">
    <property type="entry name" value="DNA-dir_RpoA"/>
</dbReference>
<dbReference type="InterPro" id="IPR011263">
    <property type="entry name" value="DNA-dir_RNA_pol_RpoA/D/Rpb3"/>
</dbReference>
<evidence type="ECO:0000313" key="14">
    <source>
        <dbReference type="Proteomes" id="UP000182693"/>
    </source>
</evidence>
<dbReference type="GO" id="GO:0000428">
    <property type="term" value="C:DNA-directed RNA polymerase complex"/>
    <property type="evidence" value="ECO:0007669"/>
    <property type="project" value="UniProtKB-KW"/>
</dbReference>
<accession>A0A1J4Y004</accession>
<dbReference type="FunFam" id="2.170.120.12:FF:000001">
    <property type="entry name" value="DNA-directed RNA polymerase subunit alpha"/>
    <property type="match status" value="1"/>
</dbReference>
<keyword evidence="5" id="KW-0808">Transferase</keyword>
<keyword evidence="6" id="KW-0548">Nucleotidyltransferase</keyword>
<organism evidence="13 14">
    <name type="scientific">Candidatus Wolfebacteria bacterium CG1_02_39_135</name>
    <dbReference type="NCBI Taxonomy" id="1805425"/>
    <lineage>
        <taxon>Bacteria</taxon>
        <taxon>Candidatus Wolfeibacteriota</taxon>
    </lineage>
</organism>
<dbReference type="Proteomes" id="UP000182693">
    <property type="component" value="Unassembled WGS sequence"/>
</dbReference>
<proteinExistence type="inferred from homology"/>
<evidence type="ECO:0000256" key="1">
    <source>
        <dbReference type="ARBA" id="ARBA00007123"/>
    </source>
</evidence>
<dbReference type="GO" id="GO:0005737">
    <property type="term" value="C:cytoplasm"/>
    <property type="evidence" value="ECO:0007669"/>
    <property type="project" value="UniProtKB-ARBA"/>
</dbReference>
<evidence type="ECO:0000256" key="6">
    <source>
        <dbReference type="ARBA" id="ARBA00022695"/>
    </source>
</evidence>
<dbReference type="InterPro" id="IPR036603">
    <property type="entry name" value="RBP11-like"/>
</dbReference>
<dbReference type="Gene3D" id="2.170.120.12">
    <property type="entry name" value="DNA-directed RNA polymerase, insert domain"/>
    <property type="match status" value="1"/>
</dbReference>
<comment type="similarity">
    <text evidence="1">Belongs to the RNA polymerase alpha chain family.</text>
</comment>
<dbReference type="NCBIfam" id="NF003519">
    <property type="entry name" value="PRK05182.2-5"/>
    <property type="match status" value="1"/>
</dbReference>
<evidence type="ECO:0000256" key="2">
    <source>
        <dbReference type="ARBA" id="ARBA00012418"/>
    </source>
</evidence>
<evidence type="ECO:0000256" key="5">
    <source>
        <dbReference type="ARBA" id="ARBA00022679"/>
    </source>
</evidence>
<evidence type="ECO:0000256" key="7">
    <source>
        <dbReference type="ARBA" id="ARBA00023163"/>
    </source>
</evidence>
<keyword evidence="7" id="KW-0804">Transcription</keyword>
<dbReference type="CDD" id="cd06928">
    <property type="entry name" value="RNAP_alpha_NTD"/>
    <property type="match status" value="1"/>
</dbReference>
<dbReference type="STRING" id="1805425.AUJ30_02305"/>
<dbReference type="NCBIfam" id="TIGR02027">
    <property type="entry name" value="rpoA"/>
    <property type="match status" value="1"/>
</dbReference>
<evidence type="ECO:0000259" key="12">
    <source>
        <dbReference type="SMART" id="SM00662"/>
    </source>
</evidence>
<dbReference type="Pfam" id="PF01000">
    <property type="entry name" value="RNA_pol_A_bac"/>
    <property type="match status" value="1"/>
</dbReference>
<feature type="domain" description="DNA-directed RNA polymerase RpoA/D/Rpb3-type" evidence="12">
    <location>
        <begin position="21"/>
        <end position="229"/>
    </location>
</feature>
<evidence type="ECO:0000256" key="9">
    <source>
        <dbReference type="ARBA" id="ARBA00033070"/>
    </source>
</evidence>
<evidence type="ECO:0000256" key="10">
    <source>
        <dbReference type="ARBA" id="ARBA00048552"/>
    </source>
</evidence>
<dbReference type="GO" id="GO:0046983">
    <property type="term" value="F:protein dimerization activity"/>
    <property type="evidence" value="ECO:0007669"/>
    <property type="project" value="InterPro"/>
</dbReference>
<gene>
    <name evidence="13" type="ORF">AUJ30_02305</name>
</gene>
<dbReference type="Pfam" id="PF01193">
    <property type="entry name" value="RNA_pol_L"/>
    <property type="match status" value="1"/>
</dbReference>
<dbReference type="GO" id="GO:0003677">
    <property type="term" value="F:DNA binding"/>
    <property type="evidence" value="ECO:0007669"/>
    <property type="project" value="InterPro"/>
</dbReference>
<feature type="region of interest" description="Disordered" evidence="11">
    <location>
        <begin position="234"/>
        <end position="253"/>
    </location>
</feature>
<evidence type="ECO:0000256" key="3">
    <source>
        <dbReference type="ARBA" id="ARBA00015972"/>
    </source>
</evidence>
<dbReference type="InterPro" id="IPR011262">
    <property type="entry name" value="DNA-dir_RNA_pol_insert"/>
</dbReference>
<dbReference type="SUPFAM" id="SSF56553">
    <property type="entry name" value="Insert subdomain of RNA polymerase alpha subunit"/>
    <property type="match status" value="1"/>
</dbReference>
<feature type="compositionally biased region" description="Basic and acidic residues" evidence="11">
    <location>
        <begin position="234"/>
        <end position="247"/>
    </location>
</feature>
<comment type="catalytic activity">
    <reaction evidence="10">
        <text>RNA(n) + a ribonucleoside 5'-triphosphate = RNA(n+1) + diphosphate</text>
        <dbReference type="Rhea" id="RHEA:21248"/>
        <dbReference type="Rhea" id="RHEA-COMP:14527"/>
        <dbReference type="Rhea" id="RHEA-COMP:17342"/>
        <dbReference type="ChEBI" id="CHEBI:33019"/>
        <dbReference type="ChEBI" id="CHEBI:61557"/>
        <dbReference type="ChEBI" id="CHEBI:140395"/>
        <dbReference type="EC" id="2.7.7.6"/>
    </reaction>
</comment>
<sequence>MEWLQLSETVKIKKVSEIGNEGVFEIEGLYTGYGLTMGNALRRVLLSSLTGAAITQIKIKGIEHEFSTIEGVLEDVVEIMVNLKKVRFRFYATEPQILTLKVKGERKVTAADIKTNAQVEVINPNSHIAGLTNKNAELDMEITVEKGAGYVPVEARKIEKLPIKIIALDAIFTPIVKVNFNIENMRVGDRTDYNRLKLIIETDGSISPSSALHKACNILKDHFEKIGAIEVKETEREGVPEAKEKKEKKSKKK</sequence>
<dbReference type="SUPFAM" id="SSF55257">
    <property type="entry name" value="RBP11-like subunits of RNA polymerase"/>
    <property type="match status" value="1"/>
</dbReference>
<evidence type="ECO:0000256" key="11">
    <source>
        <dbReference type="SAM" id="MobiDB-lite"/>
    </source>
</evidence>
<dbReference type="EC" id="2.7.7.6" evidence="2"/>
<keyword evidence="4 13" id="KW-0240">DNA-directed RNA polymerase</keyword>
<dbReference type="GO" id="GO:0003899">
    <property type="term" value="F:DNA-directed RNA polymerase activity"/>
    <property type="evidence" value="ECO:0007669"/>
    <property type="project" value="UniProtKB-EC"/>
</dbReference>
<protein>
    <recommendedName>
        <fullName evidence="3">DNA-directed RNA polymerase subunit alpha</fullName>
        <ecNumber evidence="2">2.7.7.6</ecNumber>
    </recommendedName>
    <alternativeName>
        <fullName evidence="9">RNA polymerase subunit alpha</fullName>
    </alternativeName>
    <alternativeName>
        <fullName evidence="8">Transcriptase subunit alpha</fullName>
    </alternativeName>
</protein>
<dbReference type="EMBL" id="MNWX01000044">
    <property type="protein sequence ID" value="OIO64534.1"/>
    <property type="molecule type" value="Genomic_DNA"/>
</dbReference>
<evidence type="ECO:0000256" key="8">
    <source>
        <dbReference type="ARBA" id="ARBA00032524"/>
    </source>
</evidence>
<dbReference type="SMART" id="SM00662">
    <property type="entry name" value="RPOLD"/>
    <property type="match status" value="1"/>
</dbReference>
<name>A0A1J4Y004_9BACT</name>
<evidence type="ECO:0000313" key="13">
    <source>
        <dbReference type="EMBL" id="OIO64534.1"/>
    </source>
</evidence>
<dbReference type="InterPro" id="IPR036643">
    <property type="entry name" value="RNApol_insert_sf"/>
</dbReference>
<dbReference type="Gene3D" id="3.30.1360.10">
    <property type="entry name" value="RNA polymerase, RBP11-like subunit"/>
    <property type="match status" value="1"/>
</dbReference>